<name>A0ABR0AVD5_9CRUS</name>
<protein>
    <submittedName>
        <fullName evidence="1">Uncharacterized protein</fullName>
    </submittedName>
</protein>
<organism evidence="1 2">
    <name type="scientific">Daphnia magna</name>
    <dbReference type="NCBI Taxonomy" id="35525"/>
    <lineage>
        <taxon>Eukaryota</taxon>
        <taxon>Metazoa</taxon>
        <taxon>Ecdysozoa</taxon>
        <taxon>Arthropoda</taxon>
        <taxon>Crustacea</taxon>
        <taxon>Branchiopoda</taxon>
        <taxon>Diplostraca</taxon>
        <taxon>Cladocera</taxon>
        <taxon>Anomopoda</taxon>
        <taxon>Daphniidae</taxon>
        <taxon>Daphnia</taxon>
    </lineage>
</organism>
<keyword evidence="2" id="KW-1185">Reference proteome</keyword>
<dbReference type="Proteomes" id="UP001234178">
    <property type="component" value="Unassembled WGS sequence"/>
</dbReference>
<accession>A0ABR0AVD5</accession>
<gene>
    <name evidence="1" type="ORF">OUZ56_022053</name>
</gene>
<comment type="caution">
    <text evidence="1">The sequence shown here is derived from an EMBL/GenBank/DDBJ whole genome shotgun (WGS) entry which is preliminary data.</text>
</comment>
<evidence type="ECO:0000313" key="1">
    <source>
        <dbReference type="EMBL" id="KAK4029040.1"/>
    </source>
</evidence>
<reference evidence="1 2" key="1">
    <citation type="journal article" date="2023" name="Nucleic Acids Res.">
        <title>The hologenome of Daphnia magna reveals possible DNA methylation and microbiome-mediated evolution of the host genome.</title>
        <authorList>
            <person name="Chaturvedi A."/>
            <person name="Li X."/>
            <person name="Dhandapani V."/>
            <person name="Marshall H."/>
            <person name="Kissane S."/>
            <person name="Cuenca-Cambronero M."/>
            <person name="Asole G."/>
            <person name="Calvet F."/>
            <person name="Ruiz-Romero M."/>
            <person name="Marangio P."/>
            <person name="Guigo R."/>
            <person name="Rago D."/>
            <person name="Mirbahai L."/>
            <person name="Eastwood N."/>
            <person name="Colbourne J.K."/>
            <person name="Zhou J."/>
            <person name="Mallon E."/>
            <person name="Orsini L."/>
        </authorList>
    </citation>
    <scope>NUCLEOTIDE SEQUENCE [LARGE SCALE GENOMIC DNA]</scope>
    <source>
        <strain evidence="1">LRV0_1</strain>
    </source>
</reference>
<proteinExistence type="predicted"/>
<dbReference type="EMBL" id="JAOYFB010000039">
    <property type="protein sequence ID" value="KAK4029040.1"/>
    <property type="molecule type" value="Genomic_DNA"/>
</dbReference>
<sequence length="137" mass="16025">MQTLPVRHAGNVPCIHAVSITRNYLVIDEFCIVINKWKINFRSFTESCDSESVRFMGYTVQRNTFMFNKARLTRKPILFLKSAFNSEYTILLKIHDFESKLNEDPEKQVYFLLGLVVFEKEVEYGRINVVFSTATLN</sequence>
<evidence type="ECO:0000313" key="2">
    <source>
        <dbReference type="Proteomes" id="UP001234178"/>
    </source>
</evidence>